<dbReference type="Proteomes" id="UP000507470">
    <property type="component" value="Unassembled WGS sequence"/>
</dbReference>
<sequence length="199" mass="22268">MATRINLPSFSKLKSYELYKQELIAWSEITDLDKKKRGIAVALTLPEDDEKFLDKHLAKDNLADSLEKFEDFEDFTRPEAENKEPLWAAGYVKRDNSYGYKCGGQYSRGGGRGQGFQSSKRGAKNLNPTGPDGKPLTCTSCGSYRHLVAKCPDSCENWSKVNITEEEEHAVLFTGYHKQDIKQLGNDARNCAVLDSACS</sequence>
<proteinExistence type="predicted"/>
<reference evidence="2 3" key="1">
    <citation type="submission" date="2020-06" db="EMBL/GenBank/DDBJ databases">
        <authorList>
            <person name="Li R."/>
            <person name="Bekaert M."/>
        </authorList>
    </citation>
    <scope>NUCLEOTIDE SEQUENCE [LARGE SCALE GENOMIC DNA]</scope>
    <source>
        <strain evidence="3">wild</strain>
    </source>
</reference>
<organism evidence="2 3">
    <name type="scientific">Mytilus coruscus</name>
    <name type="common">Sea mussel</name>
    <dbReference type="NCBI Taxonomy" id="42192"/>
    <lineage>
        <taxon>Eukaryota</taxon>
        <taxon>Metazoa</taxon>
        <taxon>Spiralia</taxon>
        <taxon>Lophotrochozoa</taxon>
        <taxon>Mollusca</taxon>
        <taxon>Bivalvia</taxon>
        <taxon>Autobranchia</taxon>
        <taxon>Pteriomorphia</taxon>
        <taxon>Mytilida</taxon>
        <taxon>Mytiloidea</taxon>
        <taxon>Mytilidae</taxon>
        <taxon>Mytilinae</taxon>
        <taxon>Mytilus</taxon>
    </lineage>
</organism>
<name>A0A6J7ZX67_MYTCO</name>
<keyword evidence="3" id="KW-1185">Reference proteome</keyword>
<gene>
    <name evidence="2" type="ORF">MCOR_896</name>
</gene>
<dbReference type="OrthoDB" id="10448502at2759"/>
<accession>A0A6J7ZX67</accession>
<dbReference type="AlphaFoldDB" id="A0A6J7ZX67"/>
<protein>
    <submittedName>
        <fullName evidence="2">Uncharacterized protein</fullName>
    </submittedName>
</protein>
<feature type="region of interest" description="Disordered" evidence="1">
    <location>
        <begin position="110"/>
        <end position="131"/>
    </location>
</feature>
<evidence type="ECO:0000313" key="3">
    <source>
        <dbReference type="Proteomes" id="UP000507470"/>
    </source>
</evidence>
<dbReference type="EMBL" id="CACVKT020000198">
    <property type="protein sequence ID" value="CAC5357018.1"/>
    <property type="molecule type" value="Genomic_DNA"/>
</dbReference>
<evidence type="ECO:0000256" key="1">
    <source>
        <dbReference type="SAM" id="MobiDB-lite"/>
    </source>
</evidence>
<evidence type="ECO:0000313" key="2">
    <source>
        <dbReference type="EMBL" id="CAC5357018.1"/>
    </source>
</evidence>